<organism evidence="5 6">
    <name type="scientific">Actinomadura vinacea</name>
    <dbReference type="NCBI Taxonomy" id="115336"/>
    <lineage>
        <taxon>Bacteria</taxon>
        <taxon>Bacillati</taxon>
        <taxon>Actinomycetota</taxon>
        <taxon>Actinomycetes</taxon>
        <taxon>Streptosporangiales</taxon>
        <taxon>Thermomonosporaceae</taxon>
        <taxon>Actinomadura</taxon>
    </lineage>
</organism>
<evidence type="ECO:0000256" key="3">
    <source>
        <dbReference type="SAM" id="SignalP"/>
    </source>
</evidence>
<dbReference type="Gene3D" id="3.40.50.2300">
    <property type="match status" value="2"/>
</dbReference>
<gene>
    <name evidence="5" type="ORF">GCM10010191_46160</name>
</gene>
<dbReference type="PROSITE" id="PS51257">
    <property type="entry name" value="PROKAR_LIPOPROTEIN"/>
    <property type="match status" value="1"/>
</dbReference>
<proteinExistence type="inferred from homology"/>
<dbReference type="InterPro" id="IPR028081">
    <property type="entry name" value="Leu-bd"/>
</dbReference>
<dbReference type="InterPro" id="IPR028082">
    <property type="entry name" value="Peripla_BP_I"/>
</dbReference>
<evidence type="ECO:0000256" key="1">
    <source>
        <dbReference type="ARBA" id="ARBA00010062"/>
    </source>
</evidence>
<sequence length="339" mass="35434">MKYRIRRSVGTAVLVALSLTLAACGAFEREGGNVDEIRILVAAPLTGDSAETGRDMVNGARLAAQYLNEKGGIQAGPFKGKRIVFRKADDQLETEAATTIAAKFAGDGDLFALTGFVTSGQAQAAGVVLRRYELGAVVSFASADYLTAQSDNLVIVSASVSNFARVAADFAASVLGVRRVASIAGDFSFLDSYYGGLDDVFKRNGVASVSRQTYADGAAEYSTLLTRANNARPDVLMSGAFQADAGKMAAQMRAAGMTQPFVDFLGEGWGTTFSESAGSALGAGDYYQMDPADVFPEPGTLLAEMDRRFQRQHGVGVFAREASAAGGGTGDGAADRKVM</sequence>
<accession>A0ABP5WIM5</accession>
<dbReference type="PANTHER" id="PTHR47151">
    <property type="entry name" value="LEU/ILE/VAL-BINDING ABC TRANSPORTER SUBUNIT"/>
    <property type="match status" value="1"/>
</dbReference>
<dbReference type="EMBL" id="BAAARW010000016">
    <property type="protein sequence ID" value="GAA2428003.1"/>
    <property type="molecule type" value="Genomic_DNA"/>
</dbReference>
<dbReference type="Proteomes" id="UP001501231">
    <property type="component" value="Unassembled WGS sequence"/>
</dbReference>
<comment type="caution">
    <text evidence="5">The sequence shown here is derived from an EMBL/GenBank/DDBJ whole genome shotgun (WGS) entry which is preliminary data.</text>
</comment>
<feature type="domain" description="Leucine-binding protein" evidence="4">
    <location>
        <begin position="36"/>
        <end position="298"/>
    </location>
</feature>
<dbReference type="Pfam" id="PF13458">
    <property type="entry name" value="Peripla_BP_6"/>
    <property type="match status" value="1"/>
</dbReference>
<keyword evidence="2 3" id="KW-0732">Signal</keyword>
<evidence type="ECO:0000259" key="4">
    <source>
        <dbReference type="Pfam" id="PF13458"/>
    </source>
</evidence>
<evidence type="ECO:0000313" key="6">
    <source>
        <dbReference type="Proteomes" id="UP001501231"/>
    </source>
</evidence>
<dbReference type="RefSeq" id="WP_344591511.1">
    <property type="nucleotide sequence ID" value="NZ_BAAARW010000016.1"/>
</dbReference>
<protein>
    <recommendedName>
        <fullName evidence="4">Leucine-binding protein domain-containing protein</fullName>
    </recommendedName>
</protein>
<comment type="similarity">
    <text evidence="1">Belongs to the leucine-binding protein family.</text>
</comment>
<keyword evidence="6" id="KW-1185">Reference proteome</keyword>
<name>A0ABP5WIM5_9ACTN</name>
<feature type="chain" id="PRO_5046413845" description="Leucine-binding protein domain-containing protein" evidence="3">
    <location>
        <begin position="23"/>
        <end position="339"/>
    </location>
</feature>
<dbReference type="SUPFAM" id="SSF53822">
    <property type="entry name" value="Periplasmic binding protein-like I"/>
    <property type="match status" value="1"/>
</dbReference>
<reference evidence="6" key="1">
    <citation type="journal article" date="2019" name="Int. J. Syst. Evol. Microbiol.">
        <title>The Global Catalogue of Microorganisms (GCM) 10K type strain sequencing project: providing services to taxonomists for standard genome sequencing and annotation.</title>
        <authorList>
            <consortium name="The Broad Institute Genomics Platform"/>
            <consortium name="The Broad Institute Genome Sequencing Center for Infectious Disease"/>
            <person name="Wu L."/>
            <person name="Ma J."/>
        </authorList>
    </citation>
    <scope>NUCLEOTIDE SEQUENCE [LARGE SCALE GENOMIC DNA]</scope>
    <source>
        <strain evidence="6">JCM 3325</strain>
    </source>
</reference>
<evidence type="ECO:0000256" key="2">
    <source>
        <dbReference type="ARBA" id="ARBA00022729"/>
    </source>
</evidence>
<feature type="signal peptide" evidence="3">
    <location>
        <begin position="1"/>
        <end position="22"/>
    </location>
</feature>
<dbReference type="PANTHER" id="PTHR47151:SF2">
    <property type="entry name" value="AMINO ACID BINDING PROTEIN"/>
    <property type="match status" value="1"/>
</dbReference>
<evidence type="ECO:0000313" key="5">
    <source>
        <dbReference type="EMBL" id="GAA2428003.1"/>
    </source>
</evidence>